<sequence>MSDSDDDWFTKDPEKIVQNVQEHVKRQQQDETEHIKIRDEDSMDNYLKQLSLDASAADLGCGVKSTDRFTTGEFGVALKKPPIDIFLYFMSEGRDLFSNQLNANDSHKRLLQYVAIIKSLCQLELGGFDEQFLREFTQQTVLMDMFKRYILRLLTKSPKAKWDPDCEPLLKDMKWLMIRAHKLGVLHNYDVVDLFKKLIAECAIPQDFKNDFASQLNIFDIVIGNAKDDIYPTLEKLLCSTVAVEKGRVNCDPSPNDVHEYINNQRKTLCDDFTIPLWEFVQRLRAKSDLNALEQQGLVWNTRLKENTEFAKALRHSLIFVDLRPNESEKSKKLTKIEREFVNNTKTGSLLCFTTGFEFENLLLATVTYTDPEQLKQGYLSVEIIKQHNIGNIYGKQLYMFQTPVFFEPYLRVHNYLSTCSADNFPMRRYIVDGVLETQSPAYLKGQSLKVNSKLSKELPLNEMQQKAIQSVLTNEFCLIQGPPGTGKTHVSVQLVKTLIQNSKQLKTGPIIVLTYTNESLDKFLINVAKYTEEIIRFGSQSRDPAIAKFNVRTMVDPEVVPPRLKHVWWLISCEYKEQFEHLQKLHNNFDGSEPSYQKILSEQLKLQQLSEKLNTLQVIFQYYLARGKDLLAMTTTCAARLNFLFRLLQSKCVLFEEAAEIQEPHILACLTPFTEHVIQIGDHKQLQPFTGSNNHQQISMFERLIKGGFPATVLNMQYRMRPNIAQLLVPSFYDELLNAANVEAYEEISCLTKNLFFVQHNQPEHQLSDMSIENEYEATELVKLTEFLIKNGKYKPIDIVILSPYNAQVDRIKRTLPTSLRSEIKVTSVDSYQGLECNIVLLSLVRSNSKGQIGFLRQPNRVCVALSRARRGLYIVGDIETLQRGNRELWGRICQQLNEDNAIGEKF</sequence>
<dbReference type="FunCoup" id="B4NAG5">
    <property type="interactions" value="3"/>
</dbReference>
<dbReference type="HOGENOM" id="CLU_314810_0_0_1"/>
<evidence type="ECO:0000256" key="4">
    <source>
        <dbReference type="ARBA" id="ARBA00022840"/>
    </source>
</evidence>
<keyword evidence="1" id="KW-0547">Nucleotide-binding</keyword>
<dbReference type="InterPro" id="IPR045055">
    <property type="entry name" value="DNA2/NAM7-like"/>
</dbReference>
<dbReference type="CDD" id="cd18808">
    <property type="entry name" value="SF1_C_Upf1"/>
    <property type="match status" value="1"/>
</dbReference>
<protein>
    <recommendedName>
        <fullName evidence="9">AAA+ ATPase domain-containing protein</fullName>
    </recommendedName>
</protein>
<dbReference type="InterPro" id="IPR041679">
    <property type="entry name" value="DNA2/NAM7-like_C"/>
</dbReference>
<dbReference type="FunFam" id="3.40.50.300:FF:000326">
    <property type="entry name" value="P-loop containing nucleoside triphosphate hydrolase"/>
    <property type="match status" value="1"/>
</dbReference>
<dbReference type="GO" id="GO:0031048">
    <property type="term" value="P:regulatory ncRNA-mediated heterochromatin formation"/>
    <property type="evidence" value="ECO:0007669"/>
    <property type="project" value="TreeGrafter"/>
</dbReference>
<dbReference type="eggNOG" id="KOG1807">
    <property type="taxonomic scope" value="Eukaryota"/>
</dbReference>
<evidence type="ECO:0000256" key="1">
    <source>
        <dbReference type="ARBA" id="ARBA00022741"/>
    </source>
</evidence>
<dbReference type="InterPro" id="IPR047187">
    <property type="entry name" value="SF1_C_Upf1"/>
</dbReference>
<dbReference type="PANTHER" id="PTHR10887">
    <property type="entry name" value="DNA2/NAM7 HELICASE FAMILY"/>
    <property type="match status" value="1"/>
</dbReference>
<gene>
    <name evidence="7" type="primary">Dwil\GK11386</name>
    <name evidence="7" type="ORF">Dwil_GK11386</name>
</gene>
<feature type="non-terminal residue" evidence="7">
    <location>
        <position position="908"/>
    </location>
</feature>
<dbReference type="Pfam" id="PF13087">
    <property type="entry name" value="AAA_12"/>
    <property type="match status" value="1"/>
</dbReference>
<dbReference type="Proteomes" id="UP000007798">
    <property type="component" value="Unassembled WGS sequence"/>
</dbReference>
<dbReference type="SUPFAM" id="SSF52540">
    <property type="entry name" value="P-loop containing nucleoside triphosphate hydrolases"/>
    <property type="match status" value="1"/>
</dbReference>
<evidence type="ECO:0000256" key="3">
    <source>
        <dbReference type="ARBA" id="ARBA00022806"/>
    </source>
</evidence>
<dbReference type="EMBL" id="CH964232">
    <property type="protein sequence ID" value="EDW80779.2"/>
    <property type="molecule type" value="Genomic_DNA"/>
</dbReference>
<dbReference type="AlphaFoldDB" id="B4NAG5"/>
<evidence type="ECO:0000259" key="5">
    <source>
        <dbReference type="Pfam" id="PF13086"/>
    </source>
</evidence>
<dbReference type="GO" id="GO:0016787">
    <property type="term" value="F:hydrolase activity"/>
    <property type="evidence" value="ECO:0007669"/>
    <property type="project" value="UniProtKB-KW"/>
</dbReference>
<reference evidence="7 8" key="1">
    <citation type="journal article" date="2007" name="Nature">
        <title>Evolution of genes and genomes on the Drosophila phylogeny.</title>
        <authorList>
            <consortium name="Drosophila 12 Genomes Consortium"/>
            <person name="Clark A.G."/>
            <person name="Eisen M.B."/>
            <person name="Smith D.R."/>
            <person name="Bergman C.M."/>
            <person name="Oliver B."/>
            <person name="Markow T.A."/>
            <person name="Kaufman T.C."/>
            <person name="Kellis M."/>
            <person name="Gelbart W."/>
            <person name="Iyer V.N."/>
            <person name="Pollard D.A."/>
            <person name="Sackton T.B."/>
            <person name="Larracuente A.M."/>
            <person name="Singh N.D."/>
            <person name="Abad J.P."/>
            <person name="Abt D.N."/>
            <person name="Adryan B."/>
            <person name="Aguade M."/>
            <person name="Akashi H."/>
            <person name="Anderson W.W."/>
            <person name="Aquadro C.F."/>
            <person name="Ardell D.H."/>
            <person name="Arguello R."/>
            <person name="Artieri C.G."/>
            <person name="Barbash D.A."/>
            <person name="Barker D."/>
            <person name="Barsanti P."/>
            <person name="Batterham P."/>
            <person name="Batzoglou S."/>
            <person name="Begun D."/>
            <person name="Bhutkar A."/>
            <person name="Blanco E."/>
            <person name="Bosak S.A."/>
            <person name="Bradley R.K."/>
            <person name="Brand A.D."/>
            <person name="Brent M.R."/>
            <person name="Brooks A.N."/>
            <person name="Brown R.H."/>
            <person name="Butlin R.K."/>
            <person name="Caggese C."/>
            <person name="Calvi B.R."/>
            <person name="Bernardo de Carvalho A."/>
            <person name="Caspi A."/>
            <person name="Castrezana S."/>
            <person name="Celniker S.E."/>
            <person name="Chang J.L."/>
            <person name="Chapple C."/>
            <person name="Chatterji S."/>
            <person name="Chinwalla A."/>
            <person name="Civetta A."/>
            <person name="Clifton S.W."/>
            <person name="Comeron J.M."/>
            <person name="Costello J.C."/>
            <person name="Coyne J.A."/>
            <person name="Daub J."/>
            <person name="David R.G."/>
            <person name="Delcher A.L."/>
            <person name="Delehaunty K."/>
            <person name="Do C.B."/>
            <person name="Ebling H."/>
            <person name="Edwards K."/>
            <person name="Eickbush T."/>
            <person name="Evans J.D."/>
            <person name="Filipski A."/>
            <person name="Findeiss S."/>
            <person name="Freyhult E."/>
            <person name="Fulton L."/>
            <person name="Fulton R."/>
            <person name="Garcia A.C."/>
            <person name="Gardiner A."/>
            <person name="Garfield D.A."/>
            <person name="Garvin B.E."/>
            <person name="Gibson G."/>
            <person name="Gilbert D."/>
            <person name="Gnerre S."/>
            <person name="Godfrey J."/>
            <person name="Good R."/>
            <person name="Gotea V."/>
            <person name="Gravely B."/>
            <person name="Greenberg A.J."/>
            <person name="Griffiths-Jones S."/>
            <person name="Gross S."/>
            <person name="Guigo R."/>
            <person name="Gustafson E.A."/>
            <person name="Haerty W."/>
            <person name="Hahn M.W."/>
            <person name="Halligan D.L."/>
            <person name="Halpern A.L."/>
            <person name="Halter G.M."/>
            <person name="Han M.V."/>
            <person name="Heger A."/>
            <person name="Hillier L."/>
            <person name="Hinrichs A.S."/>
            <person name="Holmes I."/>
            <person name="Hoskins R.A."/>
            <person name="Hubisz M.J."/>
            <person name="Hultmark D."/>
            <person name="Huntley M.A."/>
            <person name="Jaffe D.B."/>
            <person name="Jagadeeshan S."/>
            <person name="Jeck W.R."/>
            <person name="Johnson J."/>
            <person name="Jones C.D."/>
            <person name="Jordan W.C."/>
            <person name="Karpen G.H."/>
            <person name="Kataoka E."/>
            <person name="Keightley P.D."/>
            <person name="Kheradpour P."/>
            <person name="Kirkness E.F."/>
            <person name="Koerich L.B."/>
            <person name="Kristiansen K."/>
            <person name="Kudrna D."/>
            <person name="Kulathinal R.J."/>
            <person name="Kumar S."/>
            <person name="Kwok R."/>
            <person name="Lander E."/>
            <person name="Langley C.H."/>
            <person name="Lapoint R."/>
            <person name="Lazzaro B.P."/>
            <person name="Lee S.J."/>
            <person name="Levesque L."/>
            <person name="Li R."/>
            <person name="Lin C.F."/>
            <person name="Lin M.F."/>
            <person name="Lindblad-Toh K."/>
            <person name="Llopart A."/>
            <person name="Long M."/>
            <person name="Low L."/>
            <person name="Lozovsky E."/>
            <person name="Lu J."/>
            <person name="Luo M."/>
            <person name="Machado C.A."/>
            <person name="Makalowski W."/>
            <person name="Marzo M."/>
            <person name="Matsuda M."/>
            <person name="Matzkin L."/>
            <person name="McAllister B."/>
            <person name="McBride C.S."/>
            <person name="McKernan B."/>
            <person name="McKernan K."/>
            <person name="Mendez-Lago M."/>
            <person name="Minx P."/>
            <person name="Mollenhauer M.U."/>
            <person name="Montooth K."/>
            <person name="Mount S.M."/>
            <person name="Mu X."/>
            <person name="Myers E."/>
            <person name="Negre B."/>
            <person name="Newfeld S."/>
            <person name="Nielsen R."/>
            <person name="Noor M.A."/>
            <person name="O'Grady P."/>
            <person name="Pachter L."/>
            <person name="Papaceit M."/>
            <person name="Parisi M.J."/>
            <person name="Parisi M."/>
            <person name="Parts L."/>
            <person name="Pedersen J.S."/>
            <person name="Pesole G."/>
            <person name="Phillippy A.M."/>
            <person name="Ponting C.P."/>
            <person name="Pop M."/>
            <person name="Porcelli D."/>
            <person name="Powell J.R."/>
            <person name="Prohaska S."/>
            <person name="Pruitt K."/>
            <person name="Puig M."/>
            <person name="Quesneville H."/>
            <person name="Ram K.R."/>
            <person name="Rand D."/>
            <person name="Rasmussen M.D."/>
            <person name="Reed L.K."/>
            <person name="Reenan R."/>
            <person name="Reily A."/>
            <person name="Remington K.A."/>
            <person name="Rieger T.T."/>
            <person name="Ritchie M.G."/>
            <person name="Robin C."/>
            <person name="Rogers Y.H."/>
            <person name="Rohde C."/>
            <person name="Rozas J."/>
            <person name="Rubenfield M.J."/>
            <person name="Ruiz A."/>
            <person name="Russo S."/>
            <person name="Salzberg S.L."/>
            <person name="Sanchez-Gracia A."/>
            <person name="Saranga D.J."/>
            <person name="Sato H."/>
            <person name="Schaeffer S.W."/>
            <person name="Schatz M.C."/>
            <person name="Schlenke T."/>
            <person name="Schwartz R."/>
            <person name="Segarra C."/>
            <person name="Singh R.S."/>
            <person name="Sirot L."/>
            <person name="Sirota M."/>
            <person name="Sisneros N.B."/>
            <person name="Smith C.D."/>
            <person name="Smith T.F."/>
            <person name="Spieth J."/>
            <person name="Stage D.E."/>
            <person name="Stark A."/>
            <person name="Stephan W."/>
            <person name="Strausberg R.L."/>
            <person name="Strempel S."/>
            <person name="Sturgill D."/>
            <person name="Sutton G."/>
            <person name="Sutton G.G."/>
            <person name="Tao W."/>
            <person name="Teichmann S."/>
            <person name="Tobari Y.N."/>
            <person name="Tomimura Y."/>
            <person name="Tsolas J.M."/>
            <person name="Valente V.L."/>
            <person name="Venter E."/>
            <person name="Venter J.C."/>
            <person name="Vicario S."/>
            <person name="Vieira F.G."/>
            <person name="Vilella A.J."/>
            <person name="Villasante A."/>
            <person name="Walenz B."/>
            <person name="Wang J."/>
            <person name="Wasserman M."/>
            <person name="Watts T."/>
            <person name="Wilson D."/>
            <person name="Wilson R.K."/>
            <person name="Wing R.A."/>
            <person name="Wolfner M.F."/>
            <person name="Wong A."/>
            <person name="Wong G.K."/>
            <person name="Wu C.I."/>
            <person name="Wu G."/>
            <person name="Yamamoto D."/>
            <person name="Yang H.P."/>
            <person name="Yang S.P."/>
            <person name="Yorke J.A."/>
            <person name="Yoshida K."/>
            <person name="Zdobnov E."/>
            <person name="Zhang P."/>
            <person name="Zhang Y."/>
            <person name="Zimin A.V."/>
            <person name="Baldwin J."/>
            <person name="Abdouelleil A."/>
            <person name="Abdulkadir J."/>
            <person name="Abebe A."/>
            <person name="Abera B."/>
            <person name="Abreu J."/>
            <person name="Acer S.C."/>
            <person name="Aftuck L."/>
            <person name="Alexander A."/>
            <person name="An P."/>
            <person name="Anderson E."/>
            <person name="Anderson S."/>
            <person name="Arachi H."/>
            <person name="Azer M."/>
            <person name="Bachantsang P."/>
            <person name="Barry A."/>
            <person name="Bayul T."/>
            <person name="Berlin A."/>
            <person name="Bessette D."/>
            <person name="Bloom T."/>
            <person name="Blye J."/>
            <person name="Boguslavskiy L."/>
            <person name="Bonnet C."/>
            <person name="Boukhgalter B."/>
            <person name="Bourzgui I."/>
            <person name="Brown A."/>
            <person name="Cahill P."/>
            <person name="Channer S."/>
            <person name="Cheshatsang Y."/>
            <person name="Chuda L."/>
            <person name="Citroen M."/>
            <person name="Collymore A."/>
            <person name="Cooke P."/>
            <person name="Costello M."/>
            <person name="D'Aco K."/>
            <person name="Daza R."/>
            <person name="De Haan G."/>
            <person name="DeGray S."/>
            <person name="DeMaso C."/>
            <person name="Dhargay N."/>
            <person name="Dooley K."/>
            <person name="Dooley E."/>
            <person name="Doricent M."/>
            <person name="Dorje P."/>
            <person name="Dorjee K."/>
            <person name="Dupes A."/>
            <person name="Elong R."/>
            <person name="Falk J."/>
            <person name="Farina A."/>
            <person name="Faro S."/>
            <person name="Ferguson D."/>
            <person name="Fisher S."/>
            <person name="Foley C.D."/>
            <person name="Franke A."/>
            <person name="Friedrich D."/>
            <person name="Gadbois L."/>
            <person name="Gearin G."/>
            <person name="Gearin C.R."/>
            <person name="Giannoukos G."/>
            <person name="Goode T."/>
            <person name="Graham J."/>
            <person name="Grandbois E."/>
            <person name="Grewal S."/>
            <person name="Gyaltsen K."/>
            <person name="Hafez N."/>
            <person name="Hagos B."/>
            <person name="Hall J."/>
            <person name="Henson C."/>
            <person name="Hollinger A."/>
            <person name="Honan T."/>
            <person name="Huard M.D."/>
            <person name="Hughes L."/>
            <person name="Hurhula B."/>
            <person name="Husby M.E."/>
            <person name="Kamat A."/>
            <person name="Kanga B."/>
            <person name="Kashin S."/>
            <person name="Khazanovich D."/>
            <person name="Kisner P."/>
            <person name="Lance K."/>
            <person name="Lara M."/>
            <person name="Lee W."/>
            <person name="Lennon N."/>
            <person name="Letendre F."/>
            <person name="LeVine R."/>
            <person name="Lipovsky A."/>
            <person name="Liu X."/>
            <person name="Liu J."/>
            <person name="Liu S."/>
            <person name="Lokyitsang T."/>
            <person name="Lokyitsang Y."/>
            <person name="Lubonja R."/>
            <person name="Lui A."/>
            <person name="MacDonald P."/>
            <person name="Magnisalis V."/>
            <person name="Maru K."/>
            <person name="Matthews C."/>
            <person name="McCusker W."/>
            <person name="McDonough S."/>
            <person name="Mehta T."/>
            <person name="Meldrim J."/>
            <person name="Meneus L."/>
            <person name="Mihai O."/>
            <person name="Mihalev A."/>
            <person name="Mihova T."/>
            <person name="Mittelman R."/>
            <person name="Mlenga V."/>
            <person name="Montmayeur A."/>
            <person name="Mulrain L."/>
            <person name="Navidi A."/>
            <person name="Naylor J."/>
            <person name="Negash T."/>
            <person name="Nguyen T."/>
            <person name="Nguyen N."/>
            <person name="Nicol R."/>
            <person name="Norbu C."/>
            <person name="Norbu N."/>
            <person name="Novod N."/>
            <person name="O'Neill B."/>
            <person name="Osman S."/>
            <person name="Markiewicz E."/>
            <person name="Oyono O.L."/>
            <person name="Patti C."/>
            <person name="Phunkhang P."/>
            <person name="Pierre F."/>
            <person name="Priest M."/>
            <person name="Raghuraman S."/>
            <person name="Rege F."/>
            <person name="Reyes R."/>
            <person name="Rise C."/>
            <person name="Rogov P."/>
            <person name="Ross K."/>
            <person name="Ryan E."/>
            <person name="Settipalli S."/>
            <person name="Shea T."/>
            <person name="Sherpa N."/>
            <person name="Shi L."/>
            <person name="Shih D."/>
            <person name="Sparrow T."/>
            <person name="Spaulding J."/>
            <person name="Stalker J."/>
            <person name="Stange-Thomann N."/>
            <person name="Stavropoulos S."/>
            <person name="Stone C."/>
            <person name="Strader C."/>
            <person name="Tesfaye S."/>
            <person name="Thomson T."/>
            <person name="Thoulutsang Y."/>
            <person name="Thoulutsang D."/>
            <person name="Topham K."/>
            <person name="Topping I."/>
            <person name="Tsamla T."/>
            <person name="Vassiliev H."/>
            <person name="Vo A."/>
            <person name="Wangchuk T."/>
            <person name="Wangdi T."/>
            <person name="Weiand M."/>
            <person name="Wilkinson J."/>
            <person name="Wilson A."/>
            <person name="Yadav S."/>
            <person name="Young G."/>
            <person name="Yu Q."/>
            <person name="Zembek L."/>
            <person name="Zhong D."/>
            <person name="Zimmer A."/>
            <person name="Zwirko Z."/>
            <person name="Jaffe D.B."/>
            <person name="Alvarez P."/>
            <person name="Brockman W."/>
            <person name="Butler J."/>
            <person name="Chin C."/>
            <person name="Gnerre S."/>
            <person name="Grabherr M."/>
            <person name="Kleber M."/>
            <person name="Mauceli E."/>
            <person name="MacCallum I."/>
        </authorList>
    </citation>
    <scope>NUCLEOTIDE SEQUENCE [LARGE SCALE GENOMIC DNA]</scope>
    <source>
        <strain evidence="8">Tucson 14030-0811.24</strain>
    </source>
</reference>
<dbReference type="Gene3D" id="3.40.50.300">
    <property type="entry name" value="P-loop containing nucleotide triphosphate hydrolases"/>
    <property type="match status" value="2"/>
</dbReference>
<dbReference type="GO" id="GO:0005524">
    <property type="term" value="F:ATP binding"/>
    <property type="evidence" value="ECO:0007669"/>
    <property type="project" value="UniProtKB-KW"/>
</dbReference>
<dbReference type="OrthoDB" id="2423195at2759"/>
<name>B4NAG5_DROWI</name>
<keyword evidence="4" id="KW-0067">ATP-binding</keyword>
<evidence type="ECO:0008006" key="9">
    <source>
        <dbReference type="Google" id="ProtNLM"/>
    </source>
</evidence>
<evidence type="ECO:0000256" key="2">
    <source>
        <dbReference type="ARBA" id="ARBA00022801"/>
    </source>
</evidence>
<dbReference type="GO" id="GO:0031380">
    <property type="term" value="C:nuclear RNA-directed RNA polymerase complex"/>
    <property type="evidence" value="ECO:0007669"/>
    <property type="project" value="TreeGrafter"/>
</dbReference>
<dbReference type="InterPro" id="IPR027417">
    <property type="entry name" value="P-loop_NTPase"/>
</dbReference>
<dbReference type="InterPro" id="IPR041677">
    <property type="entry name" value="DNA2/NAM7_AAA_11"/>
</dbReference>
<dbReference type="GO" id="GO:0004386">
    <property type="term" value="F:helicase activity"/>
    <property type="evidence" value="ECO:0007669"/>
    <property type="project" value="UniProtKB-KW"/>
</dbReference>
<dbReference type="CDD" id="cd17936">
    <property type="entry name" value="EEXXEc_NFX1"/>
    <property type="match status" value="1"/>
</dbReference>
<feature type="domain" description="DNA2/NAM7 helicase helicase" evidence="5">
    <location>
        <begin position="461"/>
        <end position="693"/>
    </location>
</feature>
<dbReference type="KEGG" id="dwi:6647853"/>
<keyword evidence="8" id="KW-1185">Reference proteome</keyword>
<proteinExistence type="predicted"/>
<keyword evidence="2" id="KW-0378">Hydrolase</keyword>
<dbReference type="GO" id="GO:0005694">
    <property type="term" value="C:chromosome"/>
    <property type="evidence" value="ECO:0007669"/>
    <property type="project" value="UniProtKB-ARBA"/>
</dbReference>
<evidence type="ECO:0000313" key="7">
    <source>
        <dbReference type="EMBL" id="EDW80779.2"/>
    </source>
</evidence>
<feature type="domain" description="DNA2/NAM7 helicase-like C-terminal" evidence="6">
    <location>
        <begin position="699"/>
        <end position="880"/>
    </location>
</feature>
<dbReference type="PANTHER" id="PTHR10887:SF341">
    <property type="entry name" value="NFX1-TYPE ZINC FINGER-CONTAINING PROTEIN 1"/>
    <property type="match status" value="1"/>
</dbReference>
<keyword evidence="3" id="KW-0347">Helicase</keyword>
<dbReference type="InParanoid" id="B4NAG5"/>
<organism evidence="7 8">
    <name type="scientific">Drosophila willistoni</name>
    <name type="common">Fruit fly</name>
    <dbReference type="NCBI Taxonomy" id="7260"/>
    <lineage>
        <taxon>Eukaryota</taxon>
        <taxon>Metazoa</taxon>
        <taxon>Ecdysozoa</taxon>
        <taxon>Arthropoda</taxon>
        <taxon>Hexapoda</taxon>
        <taxon>Insecta</taxon>
        <taxon>Pterygota</taxon>
        <taxon>Neoptera</taxon>
        <taxon>Endopterygota</taxon>
        <taxon>Diptera</taxon>
        <taxon>Brachycera</taxon>
        <taxon>Muscomorpha</taxon>
        <taxon>Ephydroidea</taxon>
        <taxon>Drosophilidae</taxon>
        <taxon>Drosophila</taxon>
        <taxon>Sophophora</taxon>
    </lineage>
</organism>
<dbReference type="STRING" id="7260.B4NAG5"/>
<evidence type="ECO:0000259" key="6">
    <source>
        <dbReference type="Pfam" id="PF13087"/>
    </source>
</evidence>
<accession>B4NAG5</accession>
<evidence type="ECO:0000313" key="8">
    <source>
        <dbReference type="Proteomes" id="UP000007798"/>
    </source>
</evidence>
<dbReference type="Pfam" id="PF13086">
    <property type="entry name" value="AAA_11"/>
    <property type="match status" value="1"/>
</dbReference>